<feature type="compositionally biased region" description="Basic residues" evidence="9">
    <location>
        <begin position="9"/>
        <end position="18"/>
    </location>
</feature>
<feature type="region of interest" description="Disordered" evidence="9">
    <location>
        <begin position="1"/>
        <end position="25"/>
    </location>
</feature>
<dbReference type="WBParaSite" id="MCU_000217-RB">
    <property type="protein sequence ID" value="MCU_000217-RB"/>
    <property type="gene ID" value="MCU_000217"/>
</dbReference>
<dbReference type="SUPFAM" id="SSF48403">
    <property type="entry name" value="Ankyrin repeat"/>
    <property type="match status" value="1"/>
</dbReference>
<reference evidence="13" key="1">
    <citation type="submission" date="2019-11" db="UniProtKB">
        <authorList>
            <consortium name="WormBaseParasite"/>
        </authorList>
    </citation>
    <scope>IDENTIFICATION</scope>
</reference>
<accession>A0A5K3EHF9</accession>
<keyword evidence="2" id="KW-0813">Transport</keyword>
<feature type="transmembrane region" description="Helical" evidence="10">
    <location>
        <begin position="1087"/>
        <end position="1106"/>
    </location>
</feature>
<evidence type="ECO:0000256" key="7">
    <source>
        <dbReference type="ARBA" id="ARBA00023303"/>
    </source>
</evidence>
<dbReference type="InterPro" id="IPR050927">
    <property type="entry name" value="TRPM"/>
</dbReference>
<feature type="transmembrane region" description="Helical" evidence="10">
    <location>
        <begin position="1287"/>
        <end position="1314"/>
    </location>
</feature>
<dbReference type="Gene3D" id="1.25.40.20">
    <property type="entry name" value="Ankyrin repeat-containing domain"/>
    <property type="match status" value="1"/>
</dbReference>
<evidence type="ECO:0000256" key="9">
    <source>
        <dbReference type="SAM" id="MobiDB-lite"/>
    </source>
</evidence>
<dbReference type="PANTHER" id="PTHR13800:SF12">
    <property type="entry name" value="TRANSIENT RECEPTOR POTENTIAL CATION CHANNEL SUBFAMILY M MEMBER-LIKE 2"/>
    <property type="match status" value="1"/>
</dbReference>
<dbReference type="InterPro" id="IPR057366">
    <property type="entry name" value="TRPM-like"/>
</dbReference>
<evidence type="ECO:0000256" key="5">
    <source>
        <dbReference type="ARBA" id="ARBA00023065"/>
    </source>
</evidence>
<evidence type="ECO:0000256" key="2">
    <source>
        <dbReference type="ARBA" id="ARBA00022448"/>
    </source>
</evidence>
<feature type="transmembrane region" description="Helical" evidence="10">
    <location>
        <begin position="1159"/>
        <end position="1182"/>
    </location>
</feature>
<evidence type="ECO:0000259" key="12">
    <source>
        <dbReference type="Pfam" id="PF25508"/>
    </source>
</evidence>
<proteinExistence type="predicted"/>
<evidence type="ECO:0000256" key="3">
    <source>
        <dbReference type="ARBA" id="ARBA00022692"/>
    </source>
</evidence>
<feature type="repeat" description="ANK" evidence="8">
    <location>
        <begin position="171"/>
        <end position="203"/>
    </location>
</feature>
<dbReference type="GO" id="GO:0005886">
    <property type="term" value="C:plasma membrane"/>
    <property type="evidence" value="ECO:0007669"/>
    <property type="project" value="TreeGrafter"/>
</dbReference>
<dbReference type="PROSITE" id="PS50088">
    <property type="entry name" value="ANK_REPEAT"/>
    <property type="match status" value="1"/>
</dbReference>
<dbReference type="Pfam" id="PF12796">
    <property type="entry name" value="Ank_2"/>
    <property type="match status" value="1"/>
</dbReference>
<dbReference type="Gene3D" id="3.90.79.10">
    <property type="entry name" value="Nucleoside Triphosphate Pyrophosphohydrolase"/>
    <property type="match status" value="1"/>
</dbReference>
<dbReference type="GO" id="GO:0099604">
    <property type="term" value="F:ligand-gated calcium channel activity"/>
    <property type="evidence" value="ECO:0007669"/>
    <property type="project" value="TreeGrafter"/>
</dbReference>
<keyword evidence="3 10" id="KW-0812">Transmembrane</keyword>
<feature type="domain" description="TRPM-like" evidence="12">
    <location>
        <begin position="682"/>
        <end position="928"/>
    </location>
</feature>
<evidence type="ECO:0000313" key="13">
    <source>
        <dbReference type="WBParaSite" id="MCU_000217-RB"/>
    </source>
</evidence>
<dbReference type="Pfam" id="PF18139">
    <property type="entry name" value="LSDAT_euk"/>
    <property type="match status" value="1"/>
</dbReference>
<feature type="domain" description="TRPM SLOG" evidence="11">
    <location>
        <begin position="334"/>
        <end position="564"/>
    </location>
</feature>
<keyword evidence="4 10" id="KW-1133">Transmembrane helix</keyword>
<feature type="transmembrane region" description="Helical" evidence="10">
    <location>
        <begin position="1118"/>
        <end position="1138"/>
    </location>
</feature>
<dbReference type="InterPro" id="IPR041491">
    <property type="entry name" value="TRPM_SLOG"/>
</dbReference>
<evidence type="ECO:0000256" key="8">
    <source>
        <dbReference type="PROSITE-ProRule" id="PRU00023"/>
    </source>
</evidence>
<keyword evidence="5" id="KW-0406">Ion transport</keyword>
<feature type="transmembrane region" description="Helical" evidence="10">
    <location>
        <begin position="1241"/>
        <end position="1266"/>
    </location>
</feature>
<keyword evidence="7" id="KW-0407">Ion channel</keyword>
<dbReference type="SMART" id="SM00248">
    <property type="entry name" value="ANK"/>
    <property type="match status" value="2"/>
</dbReference>
<evidence type="ECO:0000256" key="4">
    <source>
        <dbReference type="ARBA" id="ARBA00022989"/>
    </source>
</evidence>
<evidence type="ECO:0000256" key="10">
    <source>
        <dbReference type="SAM" id="Phobius"/>
    </source>
</evidence>
<dbReference type="Pfam" id="PF25969">
    <property type="entry name" value="NUDT9_N"/>
    <property type="match status" value="1"/>
</dbReference>
<feature type="transmembrane region" description="Helical" evidence="10">
    <location>
        <begin position="1046"/>
        <end position="1066"/>
    </location>
</feature>
<feature type="transmembrane region" description="Helical" evidence="10">
    <location>
        <begin position="1010"/>
        <end position="1034"/>
    </location>
</feature>
<name>A0A5K3EHF9_MESCO</name>
<comment type="subcellular location">
    <subcellularLocation>
        <location evidence="1">Membrane</location>
        <topology evidence="1">Multi-pass membrane protein</topology>
    </subcellularLocation>
</comment>
<protein>
    <submittedName>
        <fullName evidence="13">ANK_REP_REGION domain-containing protein</fullName>
    </submittedName>
</protein>
<evidence type="ECO:0000259" key="11">
    <source>
        <dbReference type="Pfam" id="PF18139"/>
    </source>
</evidence>
<keyword evidence="8" id="KW-0040">ANK repeat</keyword>
<sequence length="1744" mass="199687">MSVMQKSPSGRRQHRHGRSSVPNINTPLLNADSDGFGNQDSAFYGLTDAKLSDLELAKLIQAMRSDDAEAFETFTYESIQTLGINVALIKLPCADYMASAFWKTLHKVGLLHLACILSAHSIIDIILKHNVLRLLTNEDVSAVHVCSAMGDYVGLRKLLKAGYNPITQDKMGRTPLHYAAQTNLPAVVMLLARDITSLHVQDNFGKLAEDFCQRQRLDNIRDFLFEQSKAPSTTYVTDIDDLDMDFVTTVEMNGNPNTTSLALHFEAYLCTRVNPLYCYRGQTYCECCDEAYNHEEFSGNPTLDNLIASRNERFIKRPTNTFGQFETPCSNVMAEFVRMTDDTPMEDLEKLFFHLWNLRKPGLVLTLHGSVPVTKMSQRRCYNLIFNVFQKTLTWIITDGQYGSVAEVMSMGMSGYSEAYGLKRLQAIGIVPWRRLPFQSDLRSLNYMGSTQVSFPQRGLKSELHTPLAPFHTRYLFIDSGAKNDIHCIQDFRTRFEVWLSKVNFRPKNCTISHNTPVCGLLVSGRPEDALGVCEALKQNIPFVVVADSGGLASIIEQYLEETKYMQEMGQHYADESTGILEPGHIHSTDRLTEIMLRYWENNHITDELISIVTSIMDNSHLMQFFFSEYDIEDSLNGKIVSALINPALFQDVSKKYSWKPRLKLAMELNQTDIVLEEILADSQLTTDDMAPFAKSSLLTNKLQFLRLLCDAGLNLYEFSDQKTVEELFTIELNRNSVGGRALKQFFQHYNSKVPVTITVETVDQNLNKMMSRKCLTLTARNERRPRCIIRKIKESISNQSVDLSNSIQYQKECESYVQYLYLWSLASNRFEIAQYLLTMLTDITAAALFGASFLRRKARIARSLTDRDELKNYSLMFEDMALSVLNQCYASNVESTMQLLIMERRSFGKLSCFMLAAEGNCKNFMEHQACQEYLDRVWAHTLLVKASSFQFFLSLFVGAICPPIIPFVAEYDETRYSQNPSNSDDEILMDFYRRKKTHLRTYKKKLFDFYKAPCVLHAYQVVAYFVLFCLFALNLQFEITFTDYGWMAVEICVIIMATAHFIDFVRTAFTKWISWRVFLGRRTNQFVLATFFFYGVGVTIQVLVIQPVRRTFALEQFGRICIIFAASFPYQKLLLLLSINRYIGPKLQMIRKMVVRDLLPFLVIVLMFWTLYTIVFSAIILRPSSPSDVDGALSRILRIMRTGFFQMFGEFDLEELLSHYERNSCKNTTMSGCTYPYFKIGIPFLLSLFTLTTHVLLINLLIAIFTKTYDDMEAVSQQLWTMQRYVLMDSVLTQPTLPVTFTAFTQICLFLRFKCGRFTSCDSGKHGPFQKSFQNSPARERQLINWEKLNALIALNDQESGDDPKRKNQLDGTSQWFQRYATRGHQDKRLNVIRRLLPRDITIQSLSQARMKKTVMEQKIDNIDRTLESIMSLIKSKYQGTLSHSPSVRRPELPPSLITSRQSLGAWNEGSEAPTSFQWHNHQLAFYATINADVVPHTLDPPVPWEEPFPDYVPLRWNPDTNLVPAWQVTVDQLSPRKLNVKRLSQHMLSVDSTALTFASSGSETIPRNPEGRVGTSGKGILPQFGENPACVVVVTRTGWANVDEFLVLKGARVQAQFPWFLCRHERDCSQISCFKEMVRAFCQKLNSVASRSEDAHSTILRKLIGGYNKHIHVGAVTDPINCDNAWLDITVVHFKITTEFPTRTQIEQLLTVKESRAIWVRMDDLPPMRKSHLEGLKAIQQK</sequence>
<keyword evidence="6 10" id="KW-0472">Membrane</keyword>
<dbReference type="InterPro" id="IPR036770">
    <property type="entry name" value="Ankyrin_rpt-contain_sf"/>
</dbReference>
<feature type="transmembrane region" description="Helical" evidence="10">
    <location>
        <begin position="833"/>
        <end position="855"/>
    </location>
</feature>
<dbReference type="PANTHER" id="PTHR13800">
    <property type="entry name" value="TRANSIENT RECEPTOR POTENTIAL CATION CHANNEL, SUBFAMILY M, MEMBER 6"/>
    <property type="match status" value="1"/>
</dbReference>
<dbReference type="InterPro" id="IPR002110">
    <property type="entry name" value="Ankyrin_rpt"/>
</dbReference>
<evidence type="ECO:0000256" key="1">
    <source>
        <dbReference type="ARBA" id="ARBA00004141"/>
    </source>
</evidence>
<organism evidence="13">
    <name type="scientific">Mesocestoides corti</name>
    <name type="common">Flatworm</name>
    <dbReference type="NCBI Taxonomy" id="53468"/>
    <lineage>
        <taxon>Eukaryota</taxon>
        <taxon>Metazoa</taxon>
        <taxon>Spiralia</taxon>
        <taxon>Lophotrochozoa</taxon>
        <taxon>Platyhelminthes</taxon>
        <taxon>Cestoda</taxon>
        <taxon>Eucestoda</taxon>
        <taxon>Cyclophyllidea</taxon>
        <taxon>Mesocestoididae</taxon>
        <taxon>Mesocestoides</taxon>
    </lineage>
</organism>
<dbReference type="Pfam" id="PF25508">
    <property type="entry name" value="TRPM2"/>
    <property type="match status" value="1"/>
</dbReference>
<evidence type="ECO:0000256" key="6">
    <source>
        <dbReference type="ARBA" id="ARBA00023136"/>
    </source>
</evidence>